<evidence type="ECO:0000256" key="14">
    <source>
        <dbReference type="SAM" id="Phobius"/>
    </source>
</evidence>
<dbReference type="InterPro" id="IPR003111">
    <property type="entry name" value="Lon_prtase_N"/>
</dbReference>
<dbReference type="InterPro" id="IPR015947">
    <property type="entry name" value="PUA-like_sf"/>
</dbReference>
<dbReference type="SUPFAM" id="SSF52540">
    <property type="entry name" value="P-loop containing nucleoside triphosphate hydrolases"/>
    <property type="match status" value="1"/>
</dbReference>
<dbReference type="InterPro" id="IPR054594">
    <property type="entry name" value="Lon_lid"/>
</dbReference>
<comment type="subunit">
    <text evidence="9 10">Homohexamer. Organized in a ring with a central cavity.</text>
</comment>
<accession>A0A7C4Y6Q5</accession>
<keyword evidence="2 9" id="KW-0963">Cytoplasm</keyword>
<dbReference type="GO" id="GO:0034605">
    <property type="term" value="P:cellular response to heat"/>
    <property type="evidence" value="ECO:0007669"/>
    <property type="project" value="UniProtKB-UniRule"/>
</dbReference>
<dbReference type="GO" id="GO:0005737">
    <property type="term" value="C:cytoplasm"/>
    <property type="evidence" value="ECO:0007669"/>
    <property type="project" value="UniProtKB-SubCell"/>
</dbReference>
<keyword evidence="4 9" id="KW-0547">Nucleotide-binding</keyword>
<comment type="function">
    <text evidence="9">ATP-dependent serine protease that mediates the selective degradation of mutant and abnormal proteins as well as certain short-lived regulatory proteins. Required for cellular homeostasis and for survival from DNA damage and developmental changes induced by stress. Degrades polypeptides processively to yield small peptide fragments that are 5 to 10 amino acids long. Binds to DNA in a double-stranded, site-specific manner.</text>
</comment>
<comment type="catalytic activity">
    <reaction evidence="9 10 13">
        <text>Hydrolysis of proteins in presence of ATP.</text>
        <dbReference type="EC" id="3.4.21.53"/>
    </reaction>
</comment>
<evidence type="ECO:0000256" key="8">
    <source>
        <dbReference type="ARBA" id="ARBA00023016"/>
    </source>
</evidence>
<evidence type="ECO:0000256" key="4">
    <source>
        <dbReference type="ARBA" id="ARBA00022741"/>
    </source>
</evidence>
<dbReference type="InterPro" id="IPR020568">
    <property type="entry name" value="Ribosomal_Su5_D2-typ_SF"/>
</dbReference>
<sequence>MNGKKWEKTYAPYFPLRGIVIFPGMVVPLVVGRPKSISAIEESLATDKLIVLSTQKDGLIEEPEPKDVFDVGAGCEIIQVLRLPDGTYRIIVEGIERVKINQFDLSPNIWHVHVTPLTSVYVHTQEVEALMRLVSDKFALYSELNKKVPQDAILSLTNVDTPDRLIMLVVSNLFVPVEEKQKILEMVNVKDQLSYLHQILETENTILEISRKIDEEVKGRIEKSQKEYFLREKLKEIERELGEEGDGAGVISEIKSKMKGRKLPKYVMDKINEEIEKLKKTPPMSPESGVIQNYIDWLLALPWDKSTIDTVDVKKAEEILDKNHYDLKDVKERILELIAVKKLKSDVKGPILCLVGPPGVGKTSLGKSIAEALGRKFTRVSLGGIRDEAEIRGHRRTYVGAMPGRIIQGIKQAGVKNPVFLLDEIDKVGVDFRGDPTAALLEALDPEQNNSFSDHYIELPFDLSQVLFITTANVTDTIPPALFDRMEVLTLPGYIDEEKCEIARRFIIPREMEAHGLKEGDLVIPKKIILKIINEYTREAGLRNLERSITKIIRKVAKEKAEKGSVRKRITEDHLRKYLGKPEFAREFQEKKSLVGVACGMVVTLAGGDIVYIEATKMAGKGSLILTGQLGDVMKESAQAALSYIRTNAERLGIQHDFYEKYDIHIHVPEGAVPKEGPSAGITMFVALVSVLKGIPVSKDVAMTGEITLRGRVLPIGGVKEKVLGAYRANIRTIILPKANEVDIDEIPERVRKNIKIHLIENVEEALSIALENGDRQGT</sequence>
<dbReference type="PANTHER" id="PTHR10046">
    <property type="entry name" value="ATP DEPENDENT LON PROTEASE FAMILY MEMBER"/>
    <property type="match status" value="1"/>
</dbReference>
<dbReference type="InterPro" id="IPR014721">
    <property type="entry name" value="Ribsml_uS5_D2-typ_fold_subgr"/>
</dbReference>
<evidence type="ECO:0000256" key="1">
    <source>
        <dbReference type="ARBA" id="ARBA00004496"/>
    </source>
</evidence>
<evidence type="ECO:0000259" key="15">
    <source>
        <dbReference type="PROSITE" id="PS51786"/>
    </source>
</evidence>
<evidence type="ECO:0000259" key="16">
    <source>
        <dbReference type="PROSITE" id="PS51787"/>
    </source>
</evidence>
<keyword evidence="7 9" id="KW-0067">ATP-binding</keyword>
<dbReference type="EMBL" id="DTHV01000104">
    <property type="protein sequence ID" value="HGW60444.1"/>
    <property type="molecule type" value="Genomic_DNA"/>
</dbReference>
<evidence type="ECO:0000256" key="5">
    <source>
        <dbReference type="ARBA" id="ARBA00022801"/>
    </source>
</evidence>
<keyword evidence="14" id="KW-1133">Transmembrane helix</keyword>
<feature type="binding site" evidence="9 12">
    <location>
        <begin position="356"/>
        <end position="363"/>
    </location>
    <ligand>
        <name>ATP</name>
        <dbReference type="ChEBI" id="CHEBI:30616"/>
    </ligand>
</feature>
<evidence type="ECO:0000256" key="2">
    <source>
        <dbReference type="ARBA" id="ARBA00022490"/>
    </source>
</evidence>
<evidence type="ECO:0000256" key="9">
    <source>
        <dbReference type="HAMAP-Rule" id="MF_01973"/>
    </source>
</evidence>
<comment type="caution">
    <text evidence="17">The sequence shown here is derived from an EMBL/GenBank/DDBJ whole genome shotgun (WGS) entry which is preliminary data.</text>
</comment>
<evidence type="ECO:0000256" key="7">
    <source>
        <dbReference type="ARBA" id="ARBA00022840"/>
    </source>
</evidence>
<dbReference type="Gene3D" id="3.40.50.300">
    <property type="entry name" value="P-loop containing nucleotide triphosphate hydrolases"/>
    <property type="match status" value="1"/>
</dbReference>
<dbReference type="InterPro" id="IPR027065">
    <property type="entry name" value="Lon_Prtase"/>
</dbReference>
<dbReference type="CDD" id="cd19500">
    <property type="entry name" value="RecA-like_Lon"/>
    <property type="match status" value="1"/>
</dbReference>
<evidence type="ECO:0000256" key="11">
    <source>
        <dbReference type="PIRSR" id="PIRSR001174-1"/>
    </source>
</evidence>
<evidence type="ECO:0000256" key="10">
    <source>
        <dbReference type="PIRNR" id="PIRNR001174"/>
    </source>
</evidence>
<proteinExistence type="evidence at transcript level"/>
<dbReference type="PROSITE" id="PS51786">
    <property type="entry name" value="LON_PROTEOLYTIC"/>
    <property type="match status" value="1"/>
</dbReference>
<organism evidence="17">
    <name type="scientific">Caldisericum exile</name>
    <dbReference type="NCBI Taxonomy" id="693075"/>
    <lineage>
        <taxon>Bacteria</taxon>
        <taxon>Pseudomonadati</taxon>
        <taxon>Caldisericota/Cryosericota group</taxon>
        <taxon>Caldisericota</taxon>
        <taxon>Caldisericia</taxon>
        <taxon>Caldisericales</taxon>
        <taxon>Caldisericaceae</taxon>
        <taxon>Caldisericum</taxon>
    </lineage>
</organism>
<comment type="induction">
    <text evidence="9">By heat shock.</text>
</comment>
<dbReference type="Pfam" id="PF05362">
    <property type="entry name" value="Lon_C"/>
    <property type="match status" value="1"/>
</dbReference>
<dbReference type="InterPro" id="IPR008269">
    <property type="entry name" value="Lon_proteolytic"/>
</dbReference>
<dbReference type="InterPro" id="IPR003959">
    <property type="entry name" value="ATPase_AAA_core"/>
</dbReference>
<feature type="active site" evidence="9 11">
    <location>
        <position position="722"/>
    </location>
</feature>
<dbReference type="Gene3D" id="2.30.130.40">
    <property type="entry name" value="LON domain-like"/>
    <property type="match status" value="1"/>
</dbReference>
<dbReference type="Gene3D" id="1.20.5.5270">
    <property type="match status" value="1"/>
</dbReference>
<name>A0A7C4Y6Q5_9BACT</name>
<dbReference type="HAMAP" id="MF_01973">
    <property type="entry name" value="lon_bact"/>
    <property type="match status" value="1"/>
</dbReference>
<keyword evidence="5 9" id="KW-0378">Hydrolase</keyword>
<evidence type="ECO:0000256" key="3">
    <source>
        <dbReference type="ARBA" id="ARBA00022670"/>
    </source>
</evidence>
<dbReference type="GO" id="GO:0043565">
    <property type="term" value="F:sequence-specific DNA binding"/>
    <property type="evidence" value="ECO:0007669"/>
    <property type="project" value="UniProtKB-UniRule"/>
</dbReference>
<dbReference type="GO" id="GO:0005524">
    <property type="term" value="F:ATP binding"/>
    <property type="evidence" value="ECO:0007669"/>
    <property type="project" value="UniProtKB-UniRule"/>
</dbReference>
<dbReference type="GO" id="GO:0004176">
    <property type="term" value="F:ATP-dependent peptidase activity"/>
    <property type="evidence" value="ECO:0007669"/>
    <property type="project" value="UniProtKB-UniRule"/>
</dbReference>
<feature type="active site" evidence="9 11">
    <location>
        <position position="679"/>
    </location>
</feature>
<dbReference type="InterPro" id="IPR003593">
    <property type="entry name" value="AAA+_ATPase"/>
</dbReference>
<evidence type="ECO:0000256" key="6">
    <source>
        <dbReference type="ARBA" id="ARBA00022825"/>
    </source>
</evidence>
<dbReference type="InterPro" id="IPR027543">
    <property type="entry name" value="Lon_bac"/>
</dbReference>
<protein>
    <recommendedName>
        <fullName evidence="9 10">Lon protease</fullName>
        <ecNumber evidence="9 10">3.4.21.53</ecNumber>
    </recommendedName>
    <alternativeName>
        <fullName evidence="9">ATP-dependent protease La</fullName>
    </alternativeName>
</protein>
<dbReference type="Pfam" id="PF02190">
    <property type="entry name" value="LON_substr_bdg"/>
    <property type="match status" value="1"/>
</dbReference>
<gene>
    <name evidence="9 17" type="primary">lon</name>
    <name evidence="17" type="ORF">ENV82_03330</name>
</gene>
<dbReference type="EC" id="3.4.21.53" evidence="9 10"/>
<keyword evidence="14" id="KW-0812">Transmembrane</keyword>
<dbReference type="Pfam" id="PF22667">
    <property type="entry name" value="Lon_lid"/>
    <property type="match status" value="1"/>
</dbReference>
<keyword evidence="6 9" id="KW-0720">Serine protease</keyword>
<keyword evidence="3 9" id="KW-0645">Protease</keyword>
<dbReference type="FunFam" id="3.40.50.300:FF:000382">
    <property type="entry name" value="Lon protease homolog 2, peroxisomal"/>
    <property type="match status" value="1"/>
</dbReference>
<dbReference type="GO" id="GO:0016887">
    <property type="term" value="F:ATP hydrolysis activity"/>
    <property type="evidence" value="ECO:0007669"/>
    <property type="project" value="UniProtKB-UniRule"/>
</dbReference>
<comment type="similarity">
    <text evidence="9 10 13">Belongs to the peptidase S16 family.</text>
</comment>
<evidence type="ECO:0000313" key="17">
    <source>
        <dbReference type="EMBL" id="HGW60444.1"/>
    </source>
</evidence>
<dbReference type="PIRSF" id="PIRSF001174">
    <property type="entry name" value="Lon_proteas"/>
    <property type="match status" value="1"/>
</dbReference>
<evidence type="ECO:0000256" key="12">
    <source>
        <dbReference type="PIRSR" id="PIRSR001174-2"/>
    </source>
</evidence>
<comment type="subcellular location">
    <subcellularLocation>
        <location evidence="1 9 10">Cytoplasm</location>
    </subcellularLocation>
</comment>
<dbReference type="SUPFAM" id="SSF54211">
    <property type="entry name" value="Ribosomal protein S5 domain 2-like"/>
    <property type="match status" value="1"/>
</dbReference>
<dbReference type="PROSITE" id="PS51787">
    <property type="entry name" value="LON_N"/>
    <property type="match status" value="1"/>
</dbReference>
<dbReference type="PRINTS" id="PR00830">
    <property type="entry name" value="ENDOLAPTASE"/>
</dbReference>
<keyword evidence="14" id="KW-0472">Membrane</keyword>
<feature type="domain" description="Lon N-terminal" evidence="16">
    <location>
        <begin position="11"/>
        <end position="204"/>
    </location>
</feature>
<dbReference type="AlphaFoldDB" id="A0A7C4Y6Q5"/>
<dbReference type="InterPro" id="IPR004815">
    <property type="entry name" value="Lon_bac/euk-typ"/>
</dbReference>
<dbReference type="GO" id="GO:0006515">
    <property type="term" value="P:protein quality control for misfolded or incompletely synthesized proteins"/>
    <property type="evidence" value="ECO:0007669"/>
    <property type="project" value="UniProtKB-UniRule"/>
</dbReference>
<dbReference type="Gene3D" id="3.30.230.10">
    <property type="match status" value="1"/>
</dbReference>
<dbReference type="Gene3D" id="1.10.8.60">
    <property type="match status" value="1"/>
</dbReference>
<dbReference type="SMART" id="SM00382">
    <property type="entry name" value="AAA"/>
    <property type="match status" value="1"/>
</dbReference>
<keyword evidence="8 9" id="KW-0346">Stress response</keyword>
<feature type="domain" description="Lon proteolytic" evidence="15">
    <location>
        <begin position="592"/>
        <end position="773"/>
    </location>
</feature>
<dbReference type="Pfam" id="PF00004">
    <property type="entry name" value="AAA"/>
    <property type="match status" value="1"/>
</dbReference>
<dbReference type="SMART" id="SM00464">
    <property type="entry name" value="LON"/>
    <property type="match status" value="1"/>
</dbReference>
<dbReference type="Gene3D" id="1.20.58.1480">
    <property type="match status" value="1"/>
</dbReference>
<dbReference type="InterPro" id="IPR046336">
    <property type="entry name" value="Lon_prtase_N_sf"/>
</dbReference>
<dbReference type="GO" id="GO:0004252">
    <property type="term" value="F:serine-type endopeptidase activity"/>
    <property type="evidence" value="ECO:0007669"/>
    <property type="project" value="UniProtKB-UniRule"/>
</dbReference>
<dbReference type="NCBIfam" id="TIGR00763">
    <property type="entry name" value="lon"/>
    <property type="match status" value="1"/>
</dbReference>
<reference evidence="17" key="1">
    <citation type="journal article" date="2020" name="mSystems">
        <title>Genome- and Community-Level Interaction Insights into Carbon Utilization and Element Cycling Functions of Hydrothermarchaeota in Hydrothermal Sediment.</title>
        <authorList>
            <person name="Zhou Z."/>
            <person name="Liu Y."/>
            <person name="Xu W."/>
            <person name="Pan J."/>
            <person name="Luo Z.H."/>
            <person name="Li M."/>
        </authorList>
    </citation>
    <scope>NUCLEOTIDE SEQUENCE [LARGE SCALE GENOMIC DNA]</scope>
    <source>
        <strain evidence="17">SpSt-794</strain>
    </source>
</reference>
<evidence type="ECO:0000256" key="13">
    <source>
        <dbReference type="PROSITE-ProRule" id="PRU01122"/>
    </source>
</evidence>
<feature type="transmembrane region" description="Helical" evidence="14">
    <location>
        <begin position="12"/>
        <end position="31"/>
    </location>
</feature>
<dbReference type="SUPFAM" id="SSF88697">
    <property type="entry name" value="PUA domain-like"/>
    <property type="match status" value="1"/>
</dbReference>
<dbReference type="InterPro" id="IPR027417">
    <property type="entry name" value="P-loop_NTPase"/>
</dbReference>